<dbReference type="Proteomes" id="UP000755585">
    <property type="component" value="Unassembled WGS sequence"/>
</dbReference>
<dbReference type="RefSeq" id="WP_209697737.1">
    <property type="nucleotide sequence ID" value="NZ_BAAAVU010000015.1"/>
</dbReference>
<proteinExistence type="predicted"/>
<accession>A0ABS4UTP3</accession>
<evidence type="ECO:0000313" key="3">
    <source>
        <dbReference type="Proteomes" id="UP000755585"/>
    </source>
</evidence>
<dbReference type="Pfam" id="PF13472">
    <property type="entry name" value="Lipase_GDSL_2"/>
    <property type="match status" value="1"/>
</dbReference>
<gene>
    <name evidence="2" type="ORF">JOF29_006121</name>
</gene>
<name>A0ABS4UTP3_9ACTN</name>
<evidence type="ECO:0000313" key="2">
    <source>
        <dbReference type="EMBL" id="MBP2355011.1"/>
    </source>
</evidence>
<comment type="caution">
    <text evidence="2">The sequence shown here is derived from an EMBL/GenBank/DDBJ whole genome shotgun (WGS) entry which is preliminary data.</text>
</comment>
<reference evidence="2 3" key="1">
    <citation type="submission" date="2021-03" db="EMBL/GenBank/DDBJ databases">
        <title>Sequencing the genomes of 1000 actinobacteria strains.</title>
        <authorList>
            <person name="Klenk H.-P."/>
        </authorList>
    </citation>
    <scope>NUCLEOTIDE SEQUENCE [LARGE SCALE GENOMIC DNA]</scope>
    <source>
        <strain evidence="2 3">DSM 18824</strain>
    </source>
</reference>
<dbReference type="InterPro" id="IPR013830">
    <property type="entry name" value="SGNH_hydro"/>
</dbReference>
<dbReference type="PANTHER" id="PTHR30383">
    <property type="entry name" value="THIOESTERASE 1/PROTEASE 1/LYSOPHOSPHOLIPASE L1"/>
    <property type="match status" value="1"/>
</dbReference>
<organism evidence="2 3">
    <name type="scientific">Kribbella aluminosa</name>
    <dbReference type="NCBI Taxonomy" id="416017"/>
    <lineage>
        <taxon>Bacteria</taxon>
        <taxon>Bacillati</taxon>
        <taxon>Actinomycetota</taxon>
        <taxon>Actinomycetes</taxon>
        <taxon>Propionibacteriales</taxon>
        <taxon>Kribbellaceae</taxon>
        <taxon>Kribbella</taxon>
    </lineage>
</organism>
<dbReference type="InterPro" id="IPR036514">
    <property type="entry name" value="SGNH_hydro_sf"/>
</dbReference>
<protein>
    <submittedName>
        <fullName evidence="2">Lysophospholipase L1-like esterase</fullName>
    </submittedName>
</protein>
<evidence type="ECO:0000259" key="1">
    <source>
        <dbReference type="Pfam" id="PF13472"/>
    </source>
</evidence>
<dbReference type="PANTHER" id="PTHR30383:SF5">
    <property type="entry name" value="SGNH HYDROLASE-TYPE ESTERASE DOMAIN-CONTAINING PROTEIN"/>
    <property type="match status" value="1"/>
</dbReference>
<dbReference type="Gene3D" id="3.40.50.1110">
    <property type="entry name" value="SGNH hydrolase"/>
    <property type="match status" value="1"/>
</dbReference>
<keyword evidence="3" id="KW-1185">Reference proteome</keyword>
<sequence>MIATPAGFDPPSDPMDGVRSLFGSPDPVTWLFTGDSVTQGSAYLHGHRDYTQLFAERVRVELKRSADAVINTAVGGRTIAAVAADADRAILRYRPDVVIFGAGLNDSRGGAEGVASFVDTYRDLCRQVGAAGARIVLQTPNGFLPSAADFIVDHLASYTEAIRALAVELALPLIDHAEVWATATDEAVPDEWIGSGCHPNHFGHRVMANAVLRSLGIFDPDSATCRLYIP</sequence>
<dbReference type="EMBL" id="JAGINT010000002">
    <property type="protein sequence ID" value="MBP2355011.1"/>
    <property type="molecule type" value="Genomic_DNA"/>
</dbReference>
<dbReference type="SUPFAM" id="SSF52266">
    <property type="entry name" value="SGNH hydrolase"/>
    <property type="match status" value="1"/>
</dbReference>
<feature type="domain" description="SGNH hydrolase-type esterase" evidence="1">
    <location>
        <begin position="32"/>
        <end position="206"/>
    </location>
</feature>
<dbReference type="InterPro" id="IPR051532">
    <property type="entry name" value="Ester_Hydrolysis_Enzymes"/>
</dbReference>